<comment type="caution">
    <text evidence="2">The sequence shown here is derived from an EMBL/GenBank/DDBJ whole genome shotgun (WGS) entry which is preliminary data.</text>
</comment>
<keyword evidence="1" id="KW-1133">Transmembrane helix</keyword>
<keyword evidence="1" id="KW-0472">Membrane</keyword>
<reference evidence="2 3" key="1">
    <citation type="submission" date="2021-03" db="EMBL/GenBank/DDBJ databases">
        <title>Genomic Encyclopedia of Type Strains, Phase IV (KMG-IV): sequencing the most valuable type-strain genomes for metagenomic binning, comparative biology and taxonomic classification.</title>
        <authorList>
            <person name="Goeker M."/>
        </authorList>
    </citation>
    <scope>NUCLEOTIDE SEQUENCE [LARGE SCALE GENOMIC DNA]</scope>
    <source>
        <strain evidence="2 3">DSM 28650</strain>
    </source>
</reference>
<feature type="transmembrane region" description="Helical" evidence="1">
    <location>
        <begin position="7"/>
        <end position="26"/>
    </location>
</feature>
<keyword evidence="1" id="KW-0812">Transmembrane</keyword>
<keyword evidence="3" id="KW-1185">Reference proteome</keyword>
<dbReference type="RefSeq" id="WP_021284203.1">
    <property type="nucleotide sequence ID" value="NZ_JAGGLL010000024.1"/>
</dbReference>
<evidence type="ECO:0000313" key="3">
    <source>
        <dbReference type="Proteomes" id="UP001519308"/>
    </source>
</evidence>
<gene>
    <name evidence="2" type="ORF">J2Z44_003020</name>
</gene>
<proteinExistence type="predicted"/>
<name>A0ABS4K5Y1_9CLOT</name>
<protein>
    <submittedName>
        <fullName evidence="2">Uncharacterized protein</fullName>
    </submittedName>
</protein>
<evidence type="ECO:0000256" key="1">
    <source>
        <dbReference type="SAM" id="Phobius"/>
    </source>
</evidence>
<dbReference type="Proteomes" id="UP001519308">
    <property type="component" value="Unassembled WGS sequence"/>
</dbReference>
<sequence length="47" mass="5352">MRTIMEVLFNSIYLISVVTIGLVMIMKSEENKQFKLFGLIMATQLVG</sequence>
<accession>A0ABS4K5Y1</accession>
<evidence type="ECO:0000313" key="2">
    <source>
        <dbReference type="EMBL" id="MBP2023185.1"/>
    </source>
</evidence>
<organism evidence="2 3">
    <name type="scientific">Clostridium punense</name>
    <dbReference type="NCBI Taxonomy" id="1054297"/>
    <lineage>
        <taxon>Bacteria</taxon>
        <taxon>Bacillati</taxon>
        <taxon>Bacillota</taxon>
        <taxon>Clostridia</taxon>
        <taxon>Eubacteriales</taxon>
        <taxon>Clostridiaceae</taxon>
        <taxon>Clostridium</taxon>
    </lineage>
</organism>
<dbReference type="EMBL" id="JAGGLL010000024">
    <property type="protein sequence ID" value="MBP2023185.1"/>
    <property type="molecule type" value="Genomic_DNA"/>
</dbReference>